<accession>G0TZA3</accession>
<dbReference type="VEuPathDB" id="TriTrypDB:TvY486_0706240"/>
<protein>
    <submittedName>
        <fullName evidence="1">Uncharacterized protein</fullName>
    </submittedName>
</protein>
<organism evidence="1">
    <name type="scientific">Trypanosoma vivax (strain Y486)</name>
    <dbReference type="NCBI Taxonomy" id="1055687"/>
    <lineage>
        <taxon>Eukaryota</taxon>
        <taxon>Discoba</taxon>
        <taxon>Euglenozoa</taxon>
        <taxon>Kinetoplastea</taxon>
        <taxon>Metakinetoplastina</taxon>
        <taxon>Trypanosomatida</taxon>
        <taxon>Trypanosomatidae</taxon>
        <taxon>Trypanosoma</taxon>
        <taxon>Duttonella</taxon>
    </lineage>
</organism>
<dbReference type="EMBL" id="HE573023">
    <property type="protein sequence ID" value="CCC49306.1"/>
    <property type="molecule type" value="Genomic_DNA"/>
</dbReference>
<gene>
    <name evidence="1" type="ORF">TVY486_0706240</name>
</gene>
<sequence length="135" mass="15316">MLYLPYISANTAQTLQLTRVCYIPVSCGGRRCADRRVGNGAKLVNRWTEGKVDQYENCAFLLLVLWRFCELEVGKTSCISACRVRGCVFVKEALKMTTVPYDSKENRSVLILGYLYCIIQRVTTRPSHLCGVFSF</sequence>
<evidence type="ECO:0000313" key="1">
    <source>
        <dbReference type="EMBL" id="CCC49306.1"/>
    </source>
</evidence>
<proteinExistence type="predicted"/>
<dbReference type="AlphaFoldDB" id="G0TZA3"/>
<name>G0TZA3_TRYVY</name>
<reference evidence="1" key="1">
    <citation type="journal article" date="2012" name="Proc. Natl. Acad. Sci. U.S.A.">
        <title>Antigenic diversity is generated by distinct evolutionary mechanisms in African trypanosome species.</title>
        <authorList>
            <person name="Jackson A.P."/>
            <person name="Berry A."/>
            <person name="Aslett M."/>
            <person name="Allison H.C."/>
            <person name="Burton P."/>
            <person name="Vavrova-Anderson J."/>
            <person name="Brown R."/>
            <person name="Browne H."/>
            <person name="Corton N."/>
            <person name="Hauser H."/>
            <person name="Gamble J."/>
            <person name="Gilderthorp R."/>
            <person name="Marcello L."/>
            <person name="McQuillan J."/>
            <person name="Otto T.D."/>
            <person name="Quail M.A."/>
            <person name="Sanders M.J."/>
            <person name="van Tonder A."/>
            <person name="Ginger M.L."/>
            <person name="Field M.C."/>
            <person name="Barry J.D."/>
            <person name="Hertz-Fowler C."/>
            <person name="Berriman M."/>
        </authorList>
    </citation>
    <scope>NUCLEOTIDE SEQUENCE</scope>
    <source>
        <strain evidence="1">Y486</strain>
    </source>
</reference>